<dbReference type="InterPro" id="IPR023885">
    <property type="entry name" value="4Fe4S-binding_SPASM_dom"/>
</dbReference>
<dbReference type="GO" id="GO:0051539">
    <property type="term" value="F:4 iron, 4 sulfur cluster binding"/>
    <property type="evidence" value="ECO:0007669"/>
    <property type="project" value="UniProtKB-KW"/>
</dbReference>
<proteinExistence type="predicted"/>
<feature type="domain" description="Radical SAM core" evidence="7">
    <location>
        <begin position="98"/>
        <end position="256"/>
    </location>
</feature>
<dbReference type="PANTHER" id="PTHR43787:SF3">
    <property type="entry name" value="ARYLSULFATASE REGULATORY PROTEIN"/>
    <property type="match status" value="1"/>
</dbReference>
<evidence type="ECO:0000256" key="4">
    <source>
        <dbReference type="ARBA" id="ARBA00022723"/>
    </source>
</evidence>
<dbReference type="PATRIC" id="fig|1703772.3.peg.682"/>
<dbReference type="EMBL" id="LJNI01000015">
    <property type="protein sequence ID" value="KPJ74097.1"/>
    <property type="molecule type" value="Genomic_DNA"/>
</dbReference>
<accession>A0A0S7YHA5</accession>
<sequence>MKTSKYNKFFESDDGTKLAYNCMTGGFATLTEQKYRQVQDILASPHTYRFNTKAKKELRDKLLVGGFLIEDGIDELDILKVRNRNARFDSRRLKLTILPTLKCNFRCVYCYEARKNATMSPEIQNGLVEFVKKKIETVESMTTNWYGGEPLMVLNIIEYLRNEFEKSCTANGVQYNPGGIITNGYLLKKPIAQRLKNMGIETVQVTLDGPKDVHDQYHAVGILKTISIRVNTDKTNAHRVAEVMDALEERGLKQKVSIYFAKVMAHTEACANVSGSCLKDQEYSDWEVQLTKLGWEKGFNLTKYPRIKFNYCEGDQVNAFVVGPTGYLYKCWSDPGDTDEAVGHVCDPQKYQEKKKNVYKWLAWDVFDRTECRECDVLPICMGGCPFVGLRMKSKTRGACEEWRHNLLDMLKLYYNHYRHTSQNKKNQAKK</sequence>
<dbReference type="SFLD" id="SFLDS00029">
    <property type="entry name" value="Radical_SAM"/>
    <property type="match status" value="1"/>
</dbReference>
<evidence type="ECO:0000256" key="1">
    <source>
        <dbReference type="ARBA" id="ARBA00001966"/>
    </source>
</evidence>
<evidence type="ECO:0000256" key="5">
    <source>
        <dbReference type="ARBA" id="ARBA00023004"/>
    </source>
</evidence>
<dbReference type="NCBIfam" id="TIGR04085">
    <property type="entry name" value="rSAM_more_4Fe4S"/>
    <property type="match status" value="1"/>
</dbReference>
<evidence type="ECO:0000313" key="8">
    <source>
        <dbReference type="EMBL" id="KPJ74097.1"/>
    </source>
</evidence>
<dbReference type="Proteomes" id="UP000051012">
    <property type="component" value="Unassembled WGS sequence"/>
</dbReference>
<dbReference type="InterPro" id="IPR007197">
    <property type="entry name" value="rSAM"/>
</dbReference>
<dbReference type="CDD" id="cd01335">
    <property type="entry name" value="Radical_SAM"/>
    <property type="match status" value="1"/>
</dbReference>
<dbReference type="UniPathway" id="UPA00782"/>
<organism evidence="8 9">
    <name type="scientific">candidate division TA06 bacterium DG_78</name>
    <dbReference type="NCBI Taxonomy" id="1703772"/>
    <lineage>
        <taxon>Bacteria</taxon>
        <taxon>Bacteria division TA06</taxon>
    </lineage>
</organism>
<dbReference type="Gene3D" id="3.20.20.70">
    <property type="entry name" value="Aldolase class I"/>
    <property type="match status" value="1"/>
</dbReference>
<dbReference type="InterPro" id="IPR013785">
    <property type="entry name" value="Aldolase_TIM"/>
</dbReference>
<evidence type="ECO:0000313" key="9">
    <source>
        <dbReference type="Proteomes" id="UP000051012"/>
    </source>
</evidence>
<dbReference type="Pfam" id="PF04055">
    <property type="entry name" value="Radical_SAM"/>
    <property type="match status" value="1"/>
</dbReference>
<comment type="caution">
    <text evidence="8">The sequence shown here is derived from an EMBL/GenBank/DDBJ whole genome shotgun (WGS) entry which is preliminary data.</text>
</comment>
<dbReference type="SFLD" id="SFLDG01067">
    <property type="entry name" value="SPASM/twitch_domain_containing"/>
    <property type="match status" value="1"/>
</dbReference>
<evidence type="ECO:0000256" key="2">
    <source>
        <dbReference type="ARBA" id="ARBA00022485"/>
    </source>
</evidence>
<dbReference type="GO" id="GO:0046872">
    <property type="term" value="F:metal ion binding"/>
    <property type="evidence" value="ECO:0007669"/>
    <property type="project" value="UniProtKB-KW"/>
</dbReference>
<keyword evidence="3" id="KW-0949">S-adenosyl-L-methionine</keyword>
<dbReference type="SUPFAM" id="SSF102114">
    <property type="entry name" value="Radical SAM enzymes"/>
    <property type="match status" value="1"/>
</dbReference>
<gene>
    <name evidence="8" type="ORF">AMJ52_01880</name>
</gene>
<evidence type="ECO:0000256" key="3">
    <source>
        <dbReference type="ARBA" id="ARBA00022691"/>
    </source>
</evidence>
<evidence type="ECO:0000259" key="7">
    <source>
        <dbReference type="Pfam" id="PF04055"/>
    </source>
</evidence>
<dbReference type="PANTHER" id="PTHR43787">
    <property type="entry name" value="FEMO COFACTOR BIOSYNTHESIS PROTEIN NIFB-RELATED"/>
    <property type="match status" value="1"/>
</dbReference>
<keyword evidence="2" id="KW-0004">4Fe-4S</keyword>
<name>A0A0S7YHA5_UNCT6</name>
<reference evidence="8 9" key="1">
    <citation type="journal article" date="2015" name="Microbiome">
        <title>Genomic resolution of linkages in carbon, nitrogen, and sulfur cycling among widespread estuary sediment bacteria.</title>
        <authorList>
            <person name="Baker B.J."/>
            <person name="Lazar C.S."/>
            <person name="Teske A.P."/>
            <person name="Dick G.J."/>
        </authorList>
    </citation>
    <scope>NUCLEOTIDE SEQUENCE [LARGE SCALE GENOMIC DNA]</scope>
    <source>
        <strain evidence="8">DG_78</strain>
    </source>
</reference>
<protein>
    <recommendedName>
        <fullName evidence="7">Radical SAM core domain-containing protein</fullName>
    </recommendedName>
</protein>
<keyword evidence="5" id="KW-0408">Iron</keyword>
<keyword evidence="6" id="KW-0411">Iron-sulfur</keyword>
<keyword evidence="4" id="KW-0479">Metal-binding</keyword>
<dbReference type="InterPro" id="IPR058240">
    <property type="entry name" value="rSAM_sf"/>
</dbReference>
<dbReference type="AlphaFoldDB" id="A0A0S7YHA5"/>
<comment type="cofactor">
    <cofactor evidence="1">
        <name>[4Fe-4S] cluster</name>
        <dbReference type="ChEBI" id="CHEBI:49883"/>
    </cofactor>
</comment>
<evidence type="ECO:0000256" key="6">
    <source>
        <dbReference type="ARBA" id="ARBA00023014"/>
    </source>
</evidence>
<dbReference type="GO" id="GO:0003824">
    <property type="term" value="F:catalytic activity"/>
    <property type="evidence" value="ECO:0007669"/>
    <property type="project" value="InterPro"/>
</dbReference>